<evidence type="ECO:0000313" key="2">
    <source>
        <dbReference type="Proteomes" id="UP000187455"/>
    </source>
</evidence>
<organism evidence="1 2">
    <name type="scientific">Smittium mucronatum</name>
    <dbReference type="NCBI Taxonomy" id="133383"/>
    <lineage>
        <taxon>Eukaryota</taxon>
        <taxon>Fungi</taxon>
        <taxon>Fungi incertae sedis</taxon>
        <taxon>Zoopagomycota</taxon>
        <taxon>Kickxellomycotina</taxon>
        <taxon>Harpellomycetes</taxon>
        <taxon>Harpellales</taxon>
        <taxon>Legeriomycetaceae</taxon>
        <taxon>Smittium</taxon>
    </lineage>
</organism>
<name>A0A1R0GX61_9FUNG</name>
<reference evidence="1 2" key="1">
    <citation type="journal article" date="2016" name="Mol. Biol. Evol.">
        <title>Genome-Wide Survey of Gut Fungi (Harpellales) Reveals the First Horizontally Transferred Ubiquitin Gene from a Mosquito Host.</title>
        <authorList>
            <person name="Wang Y."/>
            <person name="White M.M."/>
            <person name="Kvist S."/>
            <person name="Moncalvo J.M."/>
        </authorList>
    </citation>
    <scope>NUCLEOTIDE SEQUENCE [LARGE SCALE GENOMIC DNA]</scope>
    <source>
        <strain evidence="1 2">ALG-7-W6</strain>
    </source>
</reference>
<dbReference type="Proteomes" id="UP000187455">
    <property type="component" value="Unassembled WGS sequence"/>
</dbReference>
<comment type="caution">
    <text evidence="1">The sequence shown here is derived from an EMBL/GenBank/DDBJ whole genome shotgun (WGS) entry which is preliminary data.</text>
</comment>
<proteinExistence type="predicted"/>
<keyword evidence="2" id="KW-1185">Reference proteome</keyword>
<accession>A0A1R0GX61</accession>
<sequence length="98" mass="11107">MVIISGENFYPEENEEVERLAQIDFDGVWNRIYSTSSHWQIKSPGLSSYGKAICKFLQENININNKSSGNRFGIGVAKRIPLNTADKNPGFHRLTPIH</sequence>
<evidence type="ECO:0000313" key="1">
    <source>
        <dbReference type="EMBL" id="OLY81484.1"/>
    </source>
</evidence>
<dbReference type="AlphaFoldDB" id="A0A1R0GX61"/>
<protein>
    <submittedName>
        <fullName evidence="1">Uncharacterized protein</fullName>
    </submittedName>
</protein>
<gene>
    <name evidence="1" type="ORF">AYI68_g4409</name>
</gene>
<dbReference type="EMBL" id="LSSL01002408">
    <property type="protein sequence ID" value="OLY81484.1"/>
    <property type="molecule type" value="Genomic_DNA"/>
</dbReference>